<sequence length="141" mass="16170">MPNQTPARPILRTITHTAQASITDLPEQFIANICARLPPKPLARFGFTNKRHKRISDAHLYHSITYPGALYAVAAWPTLSLHARTMDVRFNNSMSKVDIYIRIRALQNAFKVQSARMCDTSGRDFQWEYETCFSWTCFSTS</sequence>
<evidence type="ECO:0000313" key="1">
    <source>
        <dbReference type="EMBL" id="KAF2831267.1"/>
    </source>
</evidence>
<reference evidence="1" key="1">
    <citation type="journal article" date="2020" name="Stud. Mycol.">
        <title>101 Dothideomycetes genomes: a test case for predicting lifestyles and emergence of pathogens.</title>
        <authorList>
            <person name="Haridas S."/>
            <person name="Albert R."/>
            <person name="Binder M."/>
            <person name="Bloem J."/>
            <person name="Labutti K."/>
            <person name="Salamov A."/>
            <person name="Andreopoulos B."/>
            <person name="Baker S."/>
            <person name="Barry K."/>
            <person name="Bills G."/>
            <person name="Bluhm B."/>
            <person name="Cannon C."/>
            <person name="Castanera R."/>
            <person name="Culley D."/>
            <person name="Daum C."/>
            <person name="Ezra D."/>
            <person name="Gonzalez J."/>
            <person name="Henrissat B."/>
            <person name="Kuo A."/>
            <person name="Liang C."/>
            <person name="Lipzen A."/>
            <person name="Lutzoni F."/>
            <person name="Magnuson J."/>
            <person name="Mondo S."/>
            <person name="Nolan M."/>
            <person name="Ohm R."/>
            <person name="Pangilinan J."/>
            <person name="Park H.-J."/>
            <person name="Ramirez L."/>
            <person name="Alfaro M."/>
            <person name="Sun H."/>
            <person name="Tritt A."/>
            <person name="Yoshinaga Y."/>
            <person name="Zwiers L.-H."/>
            <person name="Turgeon B."/>
            <person name="Goodwin S."/>
            <person name="Spatafora J."/>
            <person name="Crous P."/>
            <person name="Grigoriev I."/>
        </authorList>
    </citation>
    <scope>NUCLEOTIDE SEQUENCE</scope>
    <source>
        <strain evidence="1">CBS 113818</strain>
    </source>
</reference>
<dbReference type="Proteomes" id="UP000799424">
    <property type="component" value="Unassembled WGS sequence"/>
</dbReference>
<evidence type="ECO:0008006" key="3">
    <source>
        <dbReference type="Google" id="ProtNLM"/>
    </source>
</evidence>
<gene>
    <name evidence="1" type="ORF">CC86DRAFT_401810</name>
</gene>
<organism evidence="1 2">
    <name type="scientific">Ophiobolus disseminans</name>
    <dbReference type="NCBI Taxonomy" id="1469910"/>
    <lineage>
        <taxon>Eukaryota</taxon>
        <taxon>Fungi</taxon>
        <taxon>Dikarya</taxon>
        <taxon>Ascomycota</taxon>
        <taxon>Pezizomycotina</taxon>
        <taxon>Dothideomycetes</taxon>
        <taxon>Pleosporomycetidae</taxon>
        <taxon>Pleosporales</taxon>
        <taxon>Pleosporineae</taxon>
        <taxon>Phaeosphaeriaceae</taxon>
        <taxon>Ophiobolus</taxon>
    </lineage>
</organism>
<proteinExistence type="predicted"/>
<name>A0A6A7AF31_9PLEO</name>
<accession>A0A6A7AF31</accession>
<keyword evidence="2" id="KW-1185">Reference proteome</keyword>
<evidence type="ECO:0000313" key="2">
    <source>
        <dbReference type="Proteomes" id="UP000799424"/>
    </source>
</evidence>
<dbReference type="AlphaFoldDB" id="A0A6A7AF31"/>
<dbReference type="EMBL" id="MU006218">
    <property type="protein sequence ID" value="KAF2831267.1"/>
    <property type="molecule type" value="Genomic_DNA"/>
</dbReference>
<protein>
    <recommendedName>
        <fullName evidence="3">F-box domain-containing protein</fullName>
    </recommendedName>
</protein>